<dbReference type="RefSeq" id="WP_173272474.1">
    <property type="nucleotide sequence ID" value="NZ_JABMKV010000002.1"/>
</dbReference>
<reference evidence="3 4" key="1">
    <citation type="submission" date="2020-05" db="EMBL/GenBank/DDBJ databases">
        <title>Description of Pedobacter foliorum sp. nov.</title>
        <authorList>
            <person name="Qi S."/>
            <person name="Carlier A."/>
            <person name="Cnockaert M."/>
            <person name="Vandamme P."/>
        </authorList>
    </citation>
    <scope>NUCLEOTIDE SEQUENCE [LARGE SCALE GENOMIC DNA]</scope>
    <source>
        <strain evidence="3 4">LMG 31300</strain>
    </source>
</reference>
<evidence type="ECO:0000256" key="1">
    <source>
        <dbReference type="SAM" id="Phobius"/>
    </source>
</evidence>
<keyword evidence="2" id="KW-0732">Signal</keyword>
<feature type="transmembrane region" description="Helical" evidence="1">
    <location>
        <begin position="86"/>
        <end position="103"/>
    </location>
</feature>
<organism evidence="3 4">
    <name type="scientific">Pedobacter boryungensis</name>
    <dbReference type="NCBI Taxonomy" id="869962"/>
    <lineage>
        <taxon>Bacteria</taxon>
        <taxon>Pseudomonadati</taxon>
        <taxon>Bacteroidota</taxon>
        <taxon>Sphingobacteriia</taxon>
        <taxon>Sphingobacteriales</taxon>
        <taxon>Sphingobacteriaceae</taxon>
        <taxon>Pedobacter</taxon>
    </lineage>
</organism>
<accession>A0ABX2DGN1</accession>
<dbReference type="EMBL" id="JABMKV010000002">
    <property type="protein sequence ID" value="NQX32466.1"/>
    <property type="molecule type" value="Genomic_DNA"/>
</dbReference>
<proteinExistence type="predicted"/>
<protein>
    <recommendedName>
        <fullName evidence="5">IPTL-CTERM protein sorting domain-containing protein</fullName>
    </recommendedName>
</protein>
<feature type="chain" id="PRO_5045657786" description="IPTL-CTERM protein sorting domain-containing protein" evidence="2">
    <location>
        <begin position="21"/>
        <end position="109"/>
    </location>
</feature>
<name>A0ABX2DGN1_9SPHI</name>
<evidence type="ECO:0000313" key="4">
    <source>
        <dbReference type="Proteomes" id="UP000762110"/>
    </source>
</evidence>
<keyword evidence="4" id="KW-1185">Reference proteome</keyword>
<evidence type="ECO:0000313" key="3">
    <source>
        <dbReference type="EMBL" id="NQX32466.1"/>
    </source>
</evidence>
<keyword evidence="1" id="KW-0812">Transmembrane</keyword>
<sequence>MLKYIILLLFTLSLSNNVKAATGCILNSNLTKIYTSVQNGTNYKSNSSSTALTGCTYKQTTSPCTVSGAGPAFLGDTTILNCPLDYYTWLILLVFSGFGFFYIRNKALI</sequence>
<keyword evidence="1" id="KW-0472">Membrane</keyword>
<keyword evidence="1" id="KW-1133">Transmembrane helix</keyword>
<evidence type="ECO:0008006" key="5">
    <source>
        <dbReference type="Google" id="ProtNLM"/>
    </source>
</evidence>
<feature type="signal peptide" evidence="2">
    <location>
        <begin position="1"/>
        <end position="20"/>
    </location>
</feature>
<gene>
    <name evidence="3" type="ORF">HQN85_12060</name>
</gene>
<comment type="caution">
    <text evidence="3">The sequence shown here is derived from an EMBL/GenBank/DDBJ whole genome shotgun (WGS) entry which is preliminary data.</text>
</comment>
<dbReference type="Proteomes" id="UP000762110">
    <property type="component" value="Unassembled WGS sequence"/>
</dbReference>
<evidence type="ECO:0000256" key="2">
    <source>
        <dbReference type="SAM" id="SignalP"/>
    </source>
</evidence>